<keyword evidence="7" id="KW-1185">Reference proteome</keyword>
<evidence type="ECO:0000256" key="1">
    <source>
        <dbReference type="ARBA" id="ARBA00022630"/>
    </source>
</evidence>
<dbReference type="GO" id="GO:0008726">
    <property type="term" value="F:alkanesulfonate monooxygenase activity"/>
    <property type="evidence" value="ECO:0007669"/>
    <property type="project" value="TreeGrafter"/>
</dbReference>
<evidence type="ECO:0000256" key="3">
    <source>
        <dbReference type="ARBA" id="ARBA00023002"/>
    </source>
</evidence>
<evidence type="ECO:0000256" key="4">
    <source>
        <dbReference type="ARBA" id="ARBA00023033"/>
    </source>
</evidence>
<dbReference type="Pfam" id="PF00296">
    <property type="entry name" value="Bac_luciferase"/>
    <property type="match status" value="1"/>
</dbReference>
<evidence type="ECO:0000313" key="7">
    <source>
        <dbReference type="Proteomes" id="UP000054314"/>
    </source>
</evidence>
<dbReference type="RefSeq" id="WP_035057415.1">
    <property type="nucleotide sequence ID" value="NZ_AXCZ01000012.1"/>
</dbReference>
<keyword evidence="3" id="KW-0560">Oxidoreductase</keyword>
<dbReference type="InterPro" id="IPR019952">
    <property type="entry name" value="F420_OxRdatse_Rv1855c_pred"/>
</dbReference>
<reference evidence="6 7" key="1">
    <citation type="submission" date="2013-08" db="EMBL/GenBank/DDBJ databases">
        <title>Genome sequencing of Cellulomonas bogoriensis 69B4.</title>
        <authorList>
            <person name="Chen F."/>
            <person name="Li Y."/>
            <person name="Wang G."/>
        </authorList>
    </citation>
    <scope>NUCLEOTIDE SEQUENCE [LARGE SCALE GENOMIC DNA]</scope>
    <source>
        <strain evidence="6 7">69B4</strain>
    </source>
</reference>
<organism evidence="6 7">
    <name type="scientific">Cellulomonas bogoriensis 69B4 = DSM 16987</name>
    <dbReference type="NCBI Taxonomy" id="1386082"/>
    <lineage>
        <taxon>Bacteria</taxon>
        <taxon>Bacillati</taxon>
        <taxon>Actinomycetota</taxon>
        <taxon>Actinomycetes</taxon>
        <taxon>Micrococcales</taxon>
        <taxon>Cellulomonadaceae</taxon>
        <taxon>Cellulomonas</taxon>
    </lineage>
</organism>
<gene>
    <name evidence="6" type="ORF">N869_03985</name>
</gene>
<dbReference type="InterPro" id="IPR050172">
    <property type="entry name" value="SsuD_RutA_monooxygenase"/>
</dbReference>
<dbReference type="NCBIfam" id="TIGR03560">
    <property type="entry name" value="F420_Rv1855c"/>
    <property type="match status" value="1"/>
</dbReference>
<sequence>MDLRIFTEPQQGATYDDLLAVATTAERLGYDAFFRSDHYLVMGDGDGLPGPTDAWTTLAGLARDTETIRLGTLVSSATFRHPGVLAIQVAQVDQMSGGRVELGLGAGWFAEEHSAYGIPFPDKRFGLLTEQLEVLTGLWGTPVGDRYTHEGRHYTLTDSPALPKPVQRRNVLPGAPGVPVIVGGNGPRRTPALAARYATEYNAAFPEIADIPERFATVRAACEAVGRPADELTYSVALVMCVGADEAEFARRAAAIGREPDELREHGVAGTVEEAARRLATLREAGVERLYLQVLDLSDLDHLELVAREVAPRVG</sequence>
<dbReference type="EMBL" id="AXCZ01000012">
    <property type="protein sequence ID" value="KGM14115.1"/>
    <property type="molecule type" value="Genomic_DNA"/>
</dbReference>
<proteinExistence type="predicted"/>
<keyword evidence="1" id="KW-0285">Flavoprotein</keyword>
<evidence type="ECO:0000256" key="2">
    <source>
        <dbReference type="ARBA" id="ARBA00022643"/>
    </source>
</evidence>
<dbReference type="PANTHER" id="PTHR42847">
    <property type="entry name" value="ALKANESULFONATE MONOOXYGENASE"/>
    <property type="match status" value="1"/>
</dbReference>
<keyword evidence="2" id="KW-0288">FMN</keyword>
<dbReference type="Proteomes" id="UP000054314">
    <property type="component" value="Unassembled WGS sequence"/>
</dbReference>
<dbReference type="GO" id="GO:0046306">
    <property type="term" value="P:alkanesulfonate catabolic process"/>
    <property type="evidence" value="ECO:0007669"/>
    <property type="project" value="TreeGrafter"/>
</dbReference>
<dbReference type="InterPro" id="IPR036661">
    <property type="entry name" value="Luciferase-like_sf"/>
</dbReference>
<accession>A0A0A0C1R2</accession>
<name>A0A0A0C1R2_9CELL</name>
<dbReference type="PANTHER" id="PTHR42847:SF4">
    <property type="entry name" value="ALKANESULFONATE MONOOXYGENASE-RELATED"/>
    <property type="match status" value="1"/>
</dbReference>
<evidence type="ECO:0000313" key="6">
    <source>
        <dbReference type="EMBL" id="KGM14115.1"/>
    </source>
</evidence>
<dbReference type="InterPro" id="IPR011251">
    <property type="entry name" value="Luciferase-like_dom"/>
</dbReference>
<keyword evidence="4" id="KW-0503">Monooxygenase</keyword>
<feature type="domain" description="Luciferase-like" evidence="5">
    <location>
        <begin position="7"/>
        <end position="255"/>
    </location>
</feature>
<protein>
    <submittedName>
        <fullName evidence="6">F420-dependent oxidoreductase</fullName>
    </submittedName>
</protein>
<evidence type="ECO:0000259" key="5">
    <source>
        <dbReference type="Pfam" id="PF00296"/>
    </source>
</evidence>
<dbReference type="AlphaFoldDB" id="A0A0A0C1R2"/>
<comment type="caution">
    <text evidence="6">The sequence shown here is derived from an EMBL/GenBank/DDBJ whole genome shotgun (WGS) entry which is preliminary data.</text>
</comment>
<dbReference type="Gene3D" id="3.20.20.30">
    <property type="entry name" value="Luciferase-like domain"/>
    <property type="match status" value="1"/>
</dbReference>
<dbReference type="SUPFAM" id="SSF51679">
    <property type="entry name" value="Bacterial luciferase-like"/>
    <property type="match status" value="1"/>
</dbReference>
<dbReference type="OrthoDB" id="143323at2"/>